<dbReference type="NCBIfam" id="TIGR03993">
    <property type="entry name" value="hydrog_HybE"/>
    <property type="match status" value="1"/>
</dbReference>
<proteinExistence type="predicted"/>
<sequence>MTGSAPASASGPAGDADAAAWGELLAASYREIGERAMRDLPIYNDALGIEAVGFRPFNGTIVGIMVTPWFMNVAMPAGAVTPATSGATVRMRFPAGDIEFTLSEIARIGRNASCSLFSPMFQFADMDAARATAEAALAELMLPADSEEAVRRREPETSPIDRRNFLRGVLMERHG</sequence>
<organism evidence="1 2">
    <name type="scientific">Bradyrhizobium japonicum</name>
    <dbReference type="NCBI Taxonomy" id="375"/>
    <lineage>
        <taxon>Bacteria</taxon>
        <taxon>Pseudomonadati</taxon>
        <taxon>Pseudomonadota</taxon>
        <taxon>Alphaproteobacteria</taxon>
        <taxon>Hyphomicrobiales</taxon>
        <taxon>Nitrobacteraceae</taxon>
        <taxon>Bradyrhizobium</taxon>
    </lineage>
</organism>
<dbReference type="Gene3D" id="3.30.1460.40">
    <property type="entry name" value="[NiFe]-hydrogenase assembly chaperone, HybE"/>
    <property type="match status" value="1"/>
</dbReference>
<comment type="caution">
    <text evidence="1">The sequence shown here is derived from an EMBL/GenBank/DDBJ whole genome shotgun (WGS) entry which is preliminary data.</text>
</comment>
<gene>
    <name evidence="1" type="ORF">BSZ19_04410</name>
</gene>
<name>A0A1Y2JXU7_BRAJP</name>
<dbReference type="Proteomes" id="UP000193335">
    <property type="component" value="Unassembled WGS sequence"/>
</dbReference>
<evidence type="ECO:0000313" key="1">
    <source>
        <dbReference type="EMBL" id="OSJ36391.1"/>
    </source>
</evidence>
<dbReference type="EMBL" id="NAFL01000195">
    <property type="protein sequence ID" value="OSJ36391.1"/>
    <property type="molecule type" value="Genomic_DNA"/>
</dbReference>
<dbReference type="InterPro" id="IPR038530">
    <property type="entry name" value="NiFe-hyd_HybE_sf"/>
</dbReference>
<dbReference type="AlphaFoldDB" id="A0A1Y2JXU7"/>
<protein>
    <submittedName>
        <fullName evidence="1">Hydrogenase formation protein HupJ</fullName>
    </submittedName>
</protein>
<reference evidence="1 2" key="1">
    <citation type="submission" date="2017-03" db="EMBL/GenBank/DDBJ databases">
        <title>Whole genome sequences of fourteen strains of Bradyrhizobium canariense and one strain of Bradyrhizobium japonicum isolated from Lupinus (Papilionoideae: Genisteae) species in Algeria.</title>
        <authorList>
            <person name="Crovadore J."/>
            <person name="Chekireb D."/>
            <person name="Brachmann A."/>
            <person name="Chablais R."/>
            <person name="Cochard B."/>
            <person name="Lefort F."/>
        </authorList>
    </citation>
    <scope>NUCLEOTIDE SEQUENCE [LARGE SCALE GENOMIC DNA]</scope>
    <source>
        <strain evidence="1 2">UBMA197</strain>
    </source>
</reference>
<accession>A0A1Y2JXU7</accession>
<dbReference type="InterPro" id="IPR023994">
    <property type="entry name" value="NiFe-hyd_HybE"/>
</dbReference>
<dbReference type="RefSeq" id="WP_085398642.1">
    <property type="nucleotide sequence ID" value="NZ_NAFL01000195.1"/>
</dbReference>
<evidence type="ECO:0000313" key="2">
    <source>
        <dbReference type="Proteomes" id="UP000193335"/>
    </source>
</evidence>
<dbReference type="Pfam" id="PF11939">
    <property type="entry name" value="NiFe-hyd_HybE"/>
    <property type="match status" value="1"/>
</dbReference>